<dbReference type="EMBL" id="ML994620">
    <property type="protein sequence ID" value="KAF2189931.1"/>
    <property type="molecule type" value="Genomic_DNA"/>
</dbReference>
<protein>
    <submittedName>
        <fullName evidence="1">Uncharacterized protein</fullName>
    </submittedName>
</protein>
<dbReference type="OrthoDB" id="2322999at2759"/>
<sequence>MTSSDRFQSLPLLEEARSRFISQSGDDLVANVFRPFFLEHGVERRFGLLMLHRHFELQPGEKLIHYGPCATPWKEIDGMPEPTPTVWGVFEGRPHALEYKYSKGATSDLSPDDLHFMDGFYQLQVEQGVDGMFGLCEYPGDDFEGSCEITQGRANVNLAPKDYPEDLIAIDTTWFFEEGLWKRVGPRKFLGGPAARADFCPCASSKSLSSLRSSRHKAHRSSRHIRHRDLSFLITRQGILFTL</sequence>
<evidence type="ECO:0000313" key="1">
    <source>
        <dbReference type="EMBL" id="KAF2189931.1"/>
    </source>
</evidence>
<accession>A0A6A6EDJ5</accession>
<reference evidence="1" key="1">
    <citation type="journal article" date="2020" name="Stud. Mycol.">
        <title>101 Dothideomycetes genomes: a test case for predicting lifestyles and emergence of pathogens.</title>
        <authorList>
            <person name="Haridas S."/>
            <person name="Albert R."/>
            <person name="Binder M."/>
            <person name="Bloem J."/>
            <person name="Labutti K."/>
            <person name="Salamov A."/>
            <person name="Andreopoulos B."/>
            <person name="Baker S."/>
            <person name="Barry K."/>
            <person name="Bills G."/>
            <person name="Bluhm B."/>
            <person name="Cannon C."/>
            <person name="Castanera R."/>
            <person name="Culley D."/>
            <person name="Daum C."/>
            <person name="Ezra D."/>
            <person name="Gonzalez J."/>
            <person name="Henrissat B."/>
            <person name="Kuo A."/>
            <person name="Liang C."/>
            <person name="Lipzen A."/>
            <person name="Lutzoni F."/>
            <person name="Magnuson J."/>
            <person name="Mondo S."/>
            <person name="Nolan M."/>
            <person name="Ohm R."/>
            <person name="Pangilinan J."/>
            <person name="Park H.-J."/>
            <person name="Ramirez L."/>
            <person name="Alfaro M."/>
            <person name="Sun H."/>
            <person name="Tritt A."/>
            <person name="Yoshinaga Y."/>
            <person name="Zwiers L.-H."/>
            <person name="Turgeon B."/>
            <person name="Goodwin S."/>
            <person name="Spatafora J."/>
            <person name="Crous P."/>
            <person name="Grigoriev I."/>
        </authorList>
    </citation>
    <scope>NUCLEOTIDE SEQUENCE</scope>
    <source>
        <strain evidence="1">CBS 207.26</strain>
    </source>
</reference>
<evidence type="ECO:0000313" key="2">
    <source>
        <dbReference type="Proteomes" id="UP000800200"/>
    </source>
</evidence>
<name>A0A6A6EDJ5_9PEZI</name>
<keyword evidence="2" id="KW-1185">Reference proteome</keyword>
<organism evidence="1 2">
    <name type="scientific">Zopfia rhizophila CBS 207.26</name>
    <dbReference type="NCBI Taxonomy" id="1314779"/>
    <lineage>
        <taxon>Eukaryota</taxon>
        <taxon>Fungi</taxon>
        <taxon>Dikarya</taxon>
        <taxon>Ascomycota</taxon>
        <taxon>Pezizomycotina</taxon>
        <taxon>Dothideomycetes</taxon>
        <taxon>Dothideomycetes incertae sedis</taxon>
        <taxon>Zopfiaceae</taxon>
        <taxon>Zopfia</taxon>
    </lineage>
</organism>
<dbReference type="AlphaFoldDB" id="A0A6A6EDJ5"/>
<gene>
    <name evidence="1" type="ORF">K469DRAFT_562476</name>
</gene>
<proteinExistence type="predicted"/>
<dbReference type="Proteomes" id="UP000800200">
    <property type="component" value="Unassembled WGS sequence"/>
</dbReference>